<proteinExistence type="predicted"/>
<dbReference type="Gene3D" id="2.30.40.10">
    <property type="entry name" value="Urease, subunit C, domain 1"/>
    <property type="match status" value="1"/>
</dbReference>
<dbReference type="EMBL" id="MASJ01000023">
    <property type="protein sequence ID" value="OCS84623.1"/>
    <property type="molecule type" value="Genomic_DNA"/>
</dbReference>
<dbReference type="GO" id="GO:0004038">
    <property type="term" value="F:allantoinase activity"/>
    <property type="evidence" value="ECO:0007669"/>
    <property type="project" value="TreeGrafter"/>
</dbReference>
<evidence type="ECO:0000313" key="3">
    <source>
        <dbReference type="Proteomes" id="UP000093199"/>
    </source>
</evidence>
<dbReference type="PANTHER" id="PTHR43668:SF2">
    <property type="entry name" value="ALLANTOINASE"/>
    <property type="match status" value="1"/>
</dbReference>
<dbReference type="GO" id="GO:0005737">
    <property type="term" value="C:cytoplasm"/>
    <property type="evidence" value="ECO:0007669"/>
    <property type="project" value="TreeGrafter"/>
</dbReference>
<comment type="caution">
    <text evidence="2">The sequence shown here is derived from an EMBL/GenBank/DDBJ whole genome shotgun (WGS) entry which is preliminary data.</text>
</comment>
<dbReference type="GO" id="GO:0006145">
    <property type="term" value="P:purine nucleobase catabolic process"/>
    <property type="evidence" value="ECO:0007669"/>
    <property type="project" value="TreeGrafter"/>
</dbReference>
<evidence type="ECO:0000313" key="2">
    <source>
        <dbReference type="EMBL" id="OCS84623.1"/>
    </source>
</evidence>
<gene>
    <name evidence="2" type="ORF">A6M13_03335</name>
</gene>
<reference evidence="2 3" key="1">
    <citation type="submission" date="2016-07" db="EMBL/GenBank/DDBJ databases">
        <title>Caryophanon tenue genome sequencing.</title>
        <authorList>
            <person name="Verma A."/>
            <person name="Pal Y."/>
            <person name="Krishnamurthi S."/>
        </authorList>
    </citation>
    <scope>NUCLEOTIDE SEQUENCE [LARGE SCALE GENOMIC DNA]</scope>
    <source>
        <strain evidence="2 3">DSM 14152</strain>
    </source>
</reference>
<organism evidence="2 3">
    <name type="scientific">Caryophanon tenue</name>
    <dbReference type="NCBI Taxonomy" id="33978"/>
    <lineage>
        <taxon>Bacteria</taxon>
        <taxon>Bacillati</taxon>
        <taxon>Bacillota</taxon>
        <taxon>Bacilli</taxon>
        <taxon>Bacillales</taxon>
        <taxon>Caryophanaceae</taxon>
        <taxon>Caryophanon</taxon>
    </lineage>
</organism>
<dbReference type="SUPFAM" id="SSF51556">
    <property type="entry name" value="Metallo-dependent hydrolases"/>
    <property type="match status" value="1"/>
</dbReference>
<dbReference type="Pfam" id="PF01979">
    <property type="entry name" value="Amidohydro_1"/>
    <property type="match status" value="1"/>
</dbReference>
<dbReference type="Gene3D" id="3.20.20.140">
    <property type="entry name" value="Metal-dependent hydrolases"/>
    <property type="match status" value="1"/>
</dbReference>
<dbReference type="AlphaFoldDB" id="A0A1C0YBW3"/>
<protein>
    <recommendedName>
        <fullName evidence="1">Amidohydrolase-related domain-containing protein</fullName>
    </recommendedName>
</protein>
<keyword evidence="3" id="KW-1185">Reference proteome</keyword>
<sequence>MDKILAGGHVVIPYVGVQKIDIGITDGKISALAPNLQSDTAEIIDVAGKHIFPGAIDGHSHYGVYGGLEGLVEDYYKTSRSSALGGVTTVINFMRSSQSYTEQLPTEIAIAEQQSAIDFCFHLGIMTNKHLAEMRTYVEQFGATSYKLYLGYRGQEQSRFGTDRLLDDELLLDIFAQMNAISKDLVLAIHCENVDMGKHYFKQYEHIEDRNELVFFEKYNPDIVETESVVRCATLAMHYDAKITVVHMSAGTSMQALENMKNFNPDIVNVETCPHYLLETVDNAKGLGAIVKPPLRYEADNALLWEGIQKGIVKFVGTDHVSISWQEKFKNGYDIDKTVLGFGGAEFMFPLTLSEGHFKHGLPLEKIAEITSANTAKTYGMYPQKGAIEIGSDADFVVVDLQKAVTITPDILPINSDYTIYEGRHVQGWPVMTLRRGDILAKDGNICDTLTSGRYIFRQATPIDTPQLVETL</sequence>
<dbReference type="Proteomes" id="UP000093199">
    <property type="component" value="Unassembled WGS sequence"/>
</dbReference>
<dbReference type="RefSeq" id="WP_066545742.1">
    <property type="nucleotide sequence ID" value="NZ_MASJ01000023.1"/>
</dbReference>
<feature type="domain" description="Amidohydrolase-related" evidence="1">
    <location>
        <begin position="51"/>
        <end position="439"/>
    </location>
</feature>
<accession>A0A1C0YBW3</accession>
<dbReference type="InterPro" id="IPR011059">
    <property type="entry name" value="Metal-dep_hydrolase_composite"/>
</dbReference>
<evidence type="ECO:0000259" key="1">
    <source>
        <dbReference type="Pfam" id="PF01979"/>
    </source>
</evidence>
<dbReference type="InterPro" id="IPR006680">
    <property type="entry name" value="Amidohydro-rel"/>
</dbReference>
<dbReference type="PANTHER" id="PTHR43668">
    <property type="entry name" value="ALLANTOINASE"/>
    <property type="match status" value="1"/>
</dbReference>
<dbReference type="SUPFAM" id="SSF51338">
    <property type="entry name" value="Composite domain of metallo-dependent hydrolases"/>
    <property type="match status" value="2"/>
</dbReference>
<dbReference type="InterPro" id="IPR032466">
    <property type="entry name" value="Metal_Hydrolase"/>
</dbReference>
<name>A0A1C0YBW3_9BACL</name>
<dbReference type="STRING" id="33978.A6M13_03335"/>
<dbReference type="InterPro" id="IPR050138">
    <property type="entry name" value="DHOase/Allantoinase_Hydrolase"/>
</dbReference>